<proteinExistence type="predicted"/>
<dbReference type="EMBL" id="CABIJS010000510">
    <property type="protein sequence ID" value="VUZ52617.1"/>
    <property type="molecule type" value="Genomic_DNA"/>
</dbReference>
<sequence>MSSTGKSCELQKKNPRDLLEAQDCVACRIFGSTACLAMAGYTAYWSYRQRAQYKGPIRVIYLASCIGLASGLTYLGVKRIFD</sequence>
<keyword evidence="3" id="KW-1185">Reference proteome</keyword>
<dbReference type="Proteomes" id="UP000321570">
    <property type="component" value="Unassembled WGS sequence"/>
</dbReference>
<protein>
    <recommendedName>
        <fullName evidence="4">DUF4536 domain-containing protein</fullName>
    </recommendedName>
</protein>
<organism evidence="2 3">
    <name type="scientific">Hymenolepis diminuta</name>
    <name type="common">Rat tapeworm</name>
    <dbReference type="NCBI Taxonomy" id="6216"/>
    <lineage>
        <taxon>Eukaryota</taxon>
        <taxon>Metazoa</taxon>
        <taxon>Spiralia</taxon>
        <taxon>Lophotrochozoa</taxon>
        <taxon>Platyhelminthes</taxon>
        <taxon>Cestoda</taxon>
        <taxon>Eucestoda</taxon>
        <taxon>Cyclophyllidea</taxon>
        <taxon>Hymenolepididae</taxon>
        <taxon>Hymenolepis</taxon>
    </lineage>
</organism>
<name>A0A564YZ96_HYMDI</name>
<keyword evidence="1" id="KW-0812">Transmembrane</keyword>
<evidence type="ECO:0000313" key="3">
    <source>
        <dbReference type="Proteomes" id="UP000321570"/>
    </source>
</evidence>
<evidence type="ECO:0008006" key="4">
    <source>
        <dbReference type="Google" id="ProtNLM"/>
    </source>
</evidence>
<evidence type="ECO:0000256" key="1">
    <source>
        <dbReference type="SAM" id="Phobius"/>
    </source>
</evidence>
<keyword evidence="1" id="KW-1133">Transmembrane helix</keyword>
<reference evidence="2 3" key="1">
    <citation type="submission" date="2019-07" db="EMBL/GenBank/DDBJ databases">
        <authorList>
            <person name="Jastrzebski P J."/>
            <person name="Paukszto L."/>
            <person name="Jastrzebski P J."/>
        </authorList>
    </citation>
    <scope>NUCLEOTIDE SEQUENCE [LARGE SCALE GENOMIC DNA]</scope>
    <source>
        <strain evidence="2 3">WMS-il1</strain>
    </source>
</reference>
<dbReference type="AlphaFoldDB" id="A0A564YZ96"/>
<keyword evidence="1" id="KW-0472">Membrane</keyword>
<feature type="transmembrane region" description="Helical" evidence="1">
    <location>
        <begin position="29"/>
        <end position="47"/>
    </location>
</feature>
<accession>A0A564YZ96</accession>
<gene>
    <name evidence="2" type="ORF">WMSIL1_LOCUS11062</name>
</gene>
<feature type="transmembrane region" description="Helical" evidence="1">
    <location>
        <begin position="59"/>
        <end position="77"/>
    </location>
</feature>
<evidence type="ECO:0000313" key="2">
    <source>
        <dbReference type="EMBL" id="VUZ52617.1"/>
    </source>
</evidence>